<organism evidence="2 3">
    <name type="scientific">Oceanibaculum indicum P24</name>
    <dbReference type="NCBI Taxonomy" id="1207063"/>
    <lineage>
        <taxon>Bacteria</taxon>
        <taxon>Pseudomonadati</taxon>
        <taxon>Pseudomonadota</taxon>
        <taxon>Alphaproteobacteria</taxon>
        <taxon>Rhodospirillales</taxon>
        <taxon>Oceanibaculaceae</taxon>
        <taxon>Oceanibaculum</taxon>
    </lineage>
</organism>
<gene>
    <name evidence="2" type="ORF">P24_05607</name>
</gene>
<accession>K2JRV9</accession>
<comment type="caution">
    <text evidence="2">The sequence shown here is derived from an EMBL/GenBank/DDBJ whole genome shotgun (WGS) entry which is preliminary data.</text>
</comment>
<reference evidence="2 3" key="1">
    <citation type="journal article" date="2012" name="J. Bacteriol.">
        <title>Genome Sequence of Oceanibaculum indicum Type Strain P24.</title>
        <authorList>
            <person name="Lai Q."/>
            <person name="Shao Z."/>
        </authorList>
    </citation>
    <scope>NUCLEOTIDE SEQUENCE [LARGE SCALE GENOMIC DNA]</scope>
    <source>
        <strain evidence="2 3">P24</strain>
    </source>
</reference>
<protein>
    <recommendedName>
        <fullName evidence="4">Transmembrane protein</fullName>
    </recommendedName>
</protein>
<evidence type="ECO:0000256" key="1">
    <source>
        <dbReference type="SAM" id="Phobius"/>
    </source>
</evidence>
<feature type="transmembrane region" description="Helical" evidence="1">
    <location>
        <begin position="53"/>
        <end position="72"/>
    </location>
</feature>
<evidence type="ECO:0000313" key="3">
    <source>
        <dbReference type="Proteomes" id="UP000006746"/>
    </source>
</evidence>
<sequence>MQNPEAPIRTYNEFWPFYLREHAKPATRALHYAGTGLGLFLLAAAILTGTGWLFLAALIAGYFFAWIAHFRVERNRPATFRYPLWSLYSDFRMFFLWATGRLRPELEKAGIQP</sequence>
<dbReference type="PATRIC" id="fig|1207063.3.peg.1134"/>
<dbReference type="STRING" id="1207063.P24_05607"/>
<name>K2JRV9_9PROT</name>
<proteinExistence type="predicted"/>
<dbReference type="Pfam" id="PF06127">
    <property type="entry name" value="Mpo1-like"/>
    <property type="match status" value="1"/>
</dbReference>
<keyword evidence="1" id="KW-0812">Transmembrane</keyword>
<dbReference type="eggNOG" id="COG4323">
    <property type="taxonomic scope" value="Bacteria"/>
</dbReference>
<dbReference type="Proteomes" id="UP000006746">
    <property type="component" value="Unassembled WGS sequence"/>
</dbReference>
<dbReference type="EMBL" id="AMRL01000005">
    <property type="protein sequence ID" value="EKE77232.1"/>
    <property type="molecule type" value="Genomic_DNA"/>
</dbReference>
<keyword evidence="3" id="KW-1185">Reference proteome</keyword>
<dbReference type="AlphaFoldDB" id="K2JRV9"/>
<feature type="transmembrane region" description="Helical" evidence="1">
    <location>
        <begin position="29"/>
        <end position="47"/>
    </location>
</feature>
<keyword evidence="1" id="KW-1133">Transmembrane helix</keyword>
<dbReference type="RefSeq" id="WP_008943733.1">
    <property type="nucleotide sequence ID" value="NZ_AMRL01000005.1"/>
</dbReference>
<evidence type="ECO:0000313" key="2">
    <source>
        <dbReference type="EMBL" id="EKE77232.1"/>
    </source>
</evidence>
<evidence type="ECO:0008006" key="4">
    <source>
        <dbReference type="Google" id="ProtNLM"/>
    </source>
</evidence>
<dbReference type="PANTHER" id="PTHR34205">
    <property type="entry name" value="TRANSMEMBRANE PROTEIN"/>
    <property type="match status" value="1"/>
</dbReference>
<dbReference type="PANTHER" id="PTHR34205:SF2">
    <property type="entry name" value="DUF962 DOMAIN-CONTAINING PROTEIN"/>
    <property type="match status" value="1"/>
</dbReference>
<keyword evidence="1" id="KW-0472">Membrane</keyword>
<dbReference type="InterPro" id="IPR009305">
    <property type="entry name" value="Mpo1-like"/>
</dbReference>